<sequence>MSSNRKGKQRKDEGSSQPLSPSQEVSRPRTRSQNNTPRQGQVPQSPQLGGPQQQASRQHGFAASAERDANGQTAAESEHWARATGFVMSMSQGGEYAKYYCPAQQDANRATASQGLQVGLPTGSPAGRRPSGRAPSAFDNPALNAPTQALPSGELQQRRAMALAQLQAQRQQHLENFTRMSNQSPNRMPPSMIGRPSDPQSTANLQRLINAGFSLSGGFGTPPTRPGDSGGSGLGFGGGNLGSPFQSFNSQEQHRPQDFAIPNGVPEKEALKMAELFGKDPRLALLTSQAQVTPRSPVPAPRPRTAVLQHILEAPPASPSQGAHNMKDQQGEPTVGGVPGHRREDTQLPQMDLANPKLPTPAVAAVYMNKVFWRPFPRDHGVPTTDQDRLPYVKRIYDAMVDLDHVLDLTTEQTDAKRFWAKSGMWGTEPGCIEAIAHQVVSICVSIHMRGATGFALGRQMEQLCQEDKMFTFAQRIYFMSVLLRGFKFAANLVMLSTMTQEYLARIWSTLKSRLEFTKWWNALSVKARHAHMIVEPYIDVPAHHPTAAEQAIMVNQHRYEDAQRMALIRQHQEQTMQQHRQLAAQQQPQLQLQQSQAKDTPKRPVDTVEEAEAGPSSKRRAAEALSASAVLDTETQDPQTQEESTEGEASGTQPLATNNMQDQSFEDFLNEEAYNNLFAPDVTNDREPEDEEEEFGDLFGSPKEDRGDEHAEGEHAEGEDDVSEPEAE</sequence>
<feature type="compositionally biased region" description="Low complexity" evidence="1">
    <location>
        <begin position="574"/>
        <end position="598"/>
    </location>
</feature>
<gene>
    <name evidence="2" type="ORF">CC86DRAFT_385399</name>
</gene>
<feature type="compositionally biased region" description="Acidic residues" evidence="1">
    <location>
        <begin position="718"/>
        <end position="729"/>
    </location>
</feature>
<dbReference type="AlphaFoldDB" id="A0A6A6ZQ56"/>
<dbReference type="OrthoDB" id="3800736at2759"/>
<feature type="region of interest" description="Disordered" evidence="1">
    <location>
        <begin position="1"/>
        <end position="77"/>
    </location>
</feature>
<organism evidence="2 3">
    <name type="scientific">Ophiobolus disseminans</name>
    <dbReference type="NCBI Taxonomy" id="1469910"/>
    <lineage>
        <taxon>Eukaryota</taxon>
        <taxon>Fungi</taxon>
        <taxon>Dikarya</taxon>
        <taxon>Ascomycota</taxon>
        <taxon>Pezizomycotina</taxon>
        <taxon>Dothideomycetes</taxon>
        <taxon>Pleosporomycetidae</taxon>
        <taxon>Pleosporales</taxon>
        <taxon>Pleosporineae</taxon>
        <taxon>Phaeosphaeriaceae</taxon>
        <taxon>Ophiobolus</taxon>
    </lineage>
</organism>
<feature type="compositionally biased region" description="Polar residues" evidence="1">
    <location>
        <begin position="651"/>
        <end position="664"/>
    </location>
</feature>
<dbReference type="EMBL" id="MU006234">
    <property type="protein sequence ID" value="KAF2822437.1"/>
    <property type="molecule type" value="Genomic_DNA"/>
</dbReference>
<feature type="compositionally biased region" description="Low complexity" evidence="1">
    <location>
        <begin position="39"/>
        <end position="54"/>
    </location>
</feature>
<feature type="compositionally biased region" description="Basic and acidic residues" evidence="1">
    <location>
        <begin position="703"/>
        <end position="717"/>
    </location>
</feature>
<feature type="region of interest" description="Disordered" evidence="1">
    <location>
        <begin position="219"/>
        <end position="262"/>
    </location>
</feature>
<feature type="compositionally biased region" description="Gly residues" evidence="1">
    <location>
        <begin position="228"/>
        <end position="241"/>
    </location>
</feature>
<feature type="compositionally biased region" description="Polar residues" evidence="1">
    <location>
        <begin position="15"/>
        <end position="38"/>
    </location>
</feature>
<name>A0A6A6ZQ56_9PLEO</name>
<feature type="region of interest" description="Disordered" evidence="1">
    <location>
        <begin position="116"/>
        <end position="148"/>
    </location>
</feature>
<proteinExistence type="predicted"/>
<reference evidence="2" key="1">
    <citation type="journal article" date="2020" name="Stud. Mycol.">
        <title>101 Dothideomycetes genomes: a test case for predicting lifestyles and emergence of pathogens.</title>
        <authorList>
            <person name="Haridas S."/>
            <person name="Albert R."/>
            <person name="Binder M."/>
            <person name="Bloem J."/>
            <person name="Labutti K."/>
            <person name="Salamov A."/>
            <person name="Andreopoulos B."/>
            <person name="Baker S."/>
            <person name="Barry K."/>
            <person name="Bills G."/>
            <person name="Bluhm B."/>
            <person name="Cannon C."/>
            <person name="Castanera R."/>
            <person name="Culley D."/>
            <person name="Daum C."/>
            <person name="Ezra D."/>
            <person name="Gonzalez J."/>
            <person name="Henrissat B."/>
            <person name="Kuo A."/>
            <person name="Liang C."/>
            <person name="Lipzen A."/>
            <person name="Lutzoni F."/>
            <person name="Magnuson J."/>
            <person name="Mondo S."/>
            <person name="Nolan M."/>
            <person name="Ohm R."/>
            <person name="Pangilinan J."/>
            <person name="Park H.-J."/>
            <person name="Ramirez L."/>
            <person name="Alfaro M."/>
            <person name="Sun H."/>
            <person name="Tritt A."/>
            <person name="Yoshinaga Y."/>
            <person name="Zwiers L.-H."/>
            <person name="Turgeon B."/>
            <person name="Goodwin S."/>
            <person name="Spatafora J."/>
            <person name="Crous P."/>
            <person name="Grigoriev I."/>
        </authorList>
    </citation>
    <scope>NUCLEOTIDE SEQUENCE</scope>
    <source>
        <strain evidence="2">CBS 113818</strain>
    </source>
</reference>
<protein>
    <submittedName>
        <fullName evidence="2">Uncharacterized protein</fullName>
    </submittedName>
</protein>
<keyword evidence="3" id="KW-1185">Reference proteome</keyword>
<evidence type="ECO:0000313" key="2">
    <source>
        <dbReference type="EMBL" id="KAF2822437.1"/>
    </source>
</evidence>
<evidence type="ECO:0000313" key="3">
    <source>
        <dbReference type="Proteomes" id="UP000799424"/>
    </source>
</evidence>
<feature type="compositionally biased region" description="Acidic residues" evidence="1">
    <location>
        <begin position="688"/>
        <end position="697"/>
    </location>
</feature>
<accession>A0A6A6ZQ56</accession>
<dbReference type="Proteomes" id="UP000799424">
    <property type="component" value="Unassembled WGS sequence"/>
</dbReference>
<feature type="region of interest" description="Disordered" evidence="1">
    <location>
        <begin position="316"/>
        <end position="342"/>
    </location>
</feature>
<feature type="region of interest" description="Disordered" evidence="1">
    <location>
        <begin position="572"/>
        <end position="729"/>
    </location>
</feature>
<evidence type="ECO:0000256" key="1">
    <source>
        <dbReference type="SAM" id="MobiDB-lite"/>
    </source>
</evidence>